<accession>A0ABD2KEX8</accession>
<proteinExistence type="inferred from homology"/>
<keyword evidence="2" id="KW-0808">Transferase</keyword>
<keyword evidence="8" id="KW-1185">Reference proteome</keyword>
<name>A0ABD2KEX8_9BILA</name>
<evidence type="ECO:0000259" key="6">
    <source>
        <dbReference type="SMART" id="SM00563"/>
    </source>
</evidence>
<comment type="caution">
    <text evidence="7">The sequence shown here is derived from an EMBL/GenBank/DDBJ whole genome shotgun (WGS) entry which is preliminary data.</text>
</comment>
<feature type="transmembrane region" description="Helical" evidence="5">
    <location>
        <begin position="677"/>
        <end position="697"/>
    </location>
</feature>
<keyword evidence="5" id="KW-0472">Membrane</keyword>
<dbReference type="AlphaFoldDB" id="A0ABD2KEX8"/>
<evidence type="ECO:0000256" key="3">
    <source>
        <dbReference type="ARBA" id="ARBA00023315"/>
    </source>
</evidence>
<evidence type="ECO:0000313" key="8">
    <source>
        <dbReference type="Proteomes" id="UP001620626"/>
    </source>
</evidence>
<gene>
    <name evidence="7" type="ORF">niasHT_028070</name>
</gene>
<dbReference type="InterPro" id="IPR032098">
    <property type="entry name" value="Acyltransf_C"/>
</dbReference>
<dbReference type="GO" id="GO:0016746">
    <property type="term" value="F:acyltransferase activity"/>
    <property type="evidence" value="ECO:0007669"/>
    <property type="project" value="UniProtKB-KW"/>
</dbReference>
<keyword evidence="5" id="KW-0812">Transmembrane</keyword>
<dbReference type="CDD" id="cd07990">
    <property type="entry name" value="LPLAT_LCLAT1-like"/>
    <property type="match status" value="1"/>
</dbReference>
<dbReference type="EMBL" id="JBICBT010000783">
    <property type="protein sequence ID" value="KAL3101314.1"/>
    <property type="molecule type" value="Genomic_DNA"/>
</dbReference>
<dbReference type="InterPro" id="IPR002123">
    <property type="entry name" value="Plipid/glycerol_acylTrfase"/>
</dbReference>
<evidence type="ECO:0000256" key="4">
    <source>
        <dbReference type="SAM" id="MobiDB-lite"/>
    </source>
</evidence>
<keyword evidence="3" id="KW-0012">Acyltransferase</keyword>
<dbReference type="SMART" id="SM00563">
    <property type="entry name" value="PlsC"/>
    <property type="match status" value="1"/>
</dbReference>
<dbReference type="Pfam" id="PF16076">
    <property type="entry name" value="Acyltransf_C"/>
    <property type="match status" value="1"/>
</dbReference>
<evidence type="ECO:0000256" key="5">
    <source>
        <dbReference type="SAM" id="Phobius"/>
    </source>
</evidence>
<feature type="transmembrane region" description="Helical" evidence="5">
    <location>
        <begin position="636"/>
        <end position="657"/>
    </location>
</feature>
<dbReference type="Pfam" id="PF01553">
    <property type="entry name" value="Acyltransferase"/>
    <property type="match status" value="1"/>
</dbReference>
<feature type="region of interest" description="Disordered" evidence="4">
    <location>
        <begin position="598"/>
        <end position="618"/>
    </location>
</feature>
<comment type="similarity">
    <text evidence="1">Belongs to the 1-acyl-sn-glycerol-3-phosphate acyltransferase family.</text>
</comment>
<evidence type="ECO:0000313" key="7">
    <source>
        <dbReference type="EMBL" id="KAL3101314.1"/>
    </source>
</evidence>
<dbReference type="Proteomes" id="UP001620626">
    <property type="component" value="Unassembled WGS sequence"/>
</dbReference>
<keyword evidence="5" id="KW-1133">Transmembrane helix</keyword>
<protein>
    <recommendedName>
        <fullName evidence="6">Phospholipid/glycerol acyltransferase domain-containing protein</fullName>
    </recommendedName>
</protein>
<dbReference type="SUPFAM" id="SSF69593">
    <property type="entry name" value="Glycerol-3-phosphate (1)-acyltransferase"/>
    <property type="match status" value="1"/>
</dbReference>
<organism evidence="7 8">
    <name type="scientific">Heterodera trifolii</name>
    <dbReference type="NCBI Taxonomy" id="157864"/>
    <lineage>
        <taxon>Eukaryota</taxon>
        <taxon>Metazoa</taxon>
        <taxon>Ecdysozoa</taxon>
        <taxon>Nematoda</taxon>
        <taxon>Chromadorea</taxon>
        <taxon>Rhabditida</taxon>
        <taxon>Tylenchina</taxon>
        <taxon>Tylenchomorpha</taxon>
        <taxon>Tylenchoidea</taxon>
        <taxon>Heteroderidae</taxon>
        <taxon>Heteroderinae</taxon>
        <taxon>Heterodera</taxon>
    </lineage>
</organism>
<evidence type="ECO:0000256" key="2">
    <source>
        <dbReference type="ARBA" id="ARBA00022679"/>
    </source>
</evidence>
<reference evidence="7 8" key="1">
    <citation type="submission" date="2024-10" db="EMBL/GenBank/DDBJ databases">
        <authorList>
            <person name="Kim D."/>
        </authorList>
    </citation>
    <scope>NUCLEOTIDE SEQUENCE [LARGE SCALE GENOMIC DNA]</scope>
    <source>
        <strain evidence="7">BH-2024</strain>
    </source>
</reference>
<feature type="domain" description="Phospholipid/glycerol acyltransferase" evidence="6">
    <location>
        <begin position="712"/>
        <end position="828"/>
    </location>
</feature>
<dbReference type="PANTHER" id="PTHR10983:SF2">
    <property type="entry name" value="ACYL-COA:LYSOPHOSPHATIDYLGLYCEROL ACYLTRANSFERASE 1"/>
    <property type="match status" value="1"/>
</dbReference>
<feature type="transmembrane region" description="Helical" evidence="5">
    <location>
        <begin position="1002"/>
        <end position="1020"/>
    </location>
</feature>
<dbReference type="PANTHER" id="PTHR10983">
    <property type="entry name" value="1-ACYLGLYCEROL-3-PHOSPHATE ACYLTRANSFERASE-RELATED"/>
    <property type="match status" value="1"/>
</dbReference>
<sequence>MYGGQTNANGSGVQICVEPLNEWKIQEIGYDGVEKYIKPLAFKDHLRKNAQNIEWSKIIGEKTNADTLTEESDSDDSQLEGSPIGLAQTSKGFIEPIAGPWAMVAKHLHNSLQEVDILMDCMRIARTDYLSPMVTALVQDERTEAEQVAVSKAFQLHTRRRVLNETAREIERMANARRGASSETDKNDFFNELRELRENWRIRKVGPNIFGDLGYKTFVPKFAPNEIFDVTQKSASNRRESIPFQYFFFRSYENSYFICRTDLLVYIEKDDEKTAESFFKVTNRPSTSEEDVKHVHWRKALPWAQNSLICREILARLVSESVSQHDLITLTAENSIVLSLFDSLLLKVEARFHPFEESRTTHSDGVPYLSQCLRQLFLAEHAKKPKRVQHFVTLPLVSHSEELDMRGPTALSAEEINARAVGPSSPSDVQSSDLLIRKFIQCASHYVLISRTVEFLESHMVKFNDPQFYWKWIRVTPIFSMIALTFVNRGYENLGKFTTLIRISDSSITLVTKEAQQIECRRDMEMVENALLLMAAHFLLNSSQVLSRAYGWQLFHANSNAFDSTGNFAPTFYTCNQNGTKRIFVQFRTDGVMDLQKAPPNGEAKGGKHHKPPGSRSKWSQATSVERIIWISAIPFRMLLCLINITVFFVAYFGFMLPVLWAKPLWPRFYWFYEGKLYMWLQAFIAYWGYTADYDVYEYGEDIRKYGEKDRVLVIVNHQSTADVPTLFTVLQTKGVATRKTIWLMDVMFRWTPFGIIGRMHGDYFIQQGKATRDKELIRLKGHLQKVFWDRDRRWVILFPEGGFYYKRKETSQKYAKENNFPRLEHCTLPRMGAIKAVLEDIGPRQDEEQNGLAHSASTSSKMKLIKDTVGAIREKKYVKDTRPPIKYVLDVTIAYPNGQPLSIGTLCFGTREQCDIAVHYRMFDAEQVPFRNDIALRDWLYNLYAEKDKLLDNYYKNGEFTPGDEGTRIVFNWWRIVGQWAFWTISFLLQVKFLFWTVRFASSYFFGFLCVLWTVCRITKTKLLFLVPNV</sequence>
<evidence type="ECO:0000256" key="1">
    <source>
        <dbReference type="ARBA" id="ARBA00008655"/>
    </source>
</evidence>